<keyword evidence="4 5" id="KW-0472">Membrane</keyword>
<keyword evidence="6" id="KW-0813">Transport</keyword>
<feature type="transmembrane region" description="Helical" evidence="5">
    <location>
        <begin position="171"/>
        <end position="191"/>
    </location>
</feature>
<accession>A0ABP0PZD3</accession>
<feature type="transmembrane region" description="Helical" evidence="5">
    <location>
        <begin position="214"/>
        <end position="247"/>
    </location>
</feature>
<proteinExistence type="predicted"/>
<name>A0ABP0PZD3_9DINO</name>
<dbReference type="Proteomes" id="UP001642464">
    <property type="component" value="Unassembled WGS sequence"/>
</dbReference>
<feature type="transmembrane region" description="Helical" evidence="5">
    <location>
        <begin position="12"/>
        <end position="35"/>
    </location>
</feature>
<sequence>MIVTNKLAITVFPYESTLTALQMAFTVLVLVAAWPTLHVGSLHDALRWSLVAPCFAGMLLTSMLALKHCTMTLVIVVRAMSPMFALMAEMNRSSVLHVNRQMILSIFIMVLGALLYTKDLEFRHLVGVGWIAVNTCFSVLTRLLQRKMLAADQSQSGTGPKRNPVDISKSGCSLINNALGLLPLLVTAYFTGEGGEVHSAPAALMSLTQRETNLMVISCVVAVGISYTNIWCQSLISATSMLILVNANRWGRSFFRRTQD</sequence>
<comment type="subcellular location">
    <subcellularLocation>
        <location evidence="1">Membrane</location>
        <topology evidence="1">Multi-pass membrane protein</topology>
    </subcellularLocation>
</comment>
<dbReference type="EMBL" id="CAXAMM010038840">
    <property type="protein sequence ID" value="CAK9081385.1"/>
    <property type="molecule type" value="Genomic_DNA"/>
</dbReference>
<feature type="transmembrane region" description="Helical" evidence="5">
    <location>
        <begin position="55"/>
        <end position="77"/>
    </location>
</feature>
<feature type="transmembrane region" description="Helical" evidence="5">
    <location>
        <begin position="122"/>
        <end position="144"/>
    </location>
</feature>
<evidence type="ECO:0000256" key="5">
    <source>
        <dbReference type="SAM" id="Phobius"/>
    </source>
</evidence>
<gene>
    <name evidence="6" type="ORF">SCF082_LOCUS38745</name>
</gene>
<dbReference type="PANTHER" id="PTHR11132">
    <property type="entry name" value="SOLUTE CARRIER FAMILY 35"/>
    <property type="match status" value="1"/>
</dbReference>
<evidence type="ECO:0000313" key="7">
    <source>
        <dbReference type="Proteomes" id="UP001642464"/>
    </source>
</evidence>
<evidence type="ECO:0000256" key="1">
    <source>
        <dbReference type="ARBA" id="ARBA00004141"/>
    </source>
</evidence>
<reference evidence="6 7" key="1">
    <citation type="submission" date="2024-02" db="EMBL/GenBank/DDBJ databases">
        <authorList>
            <person name="Chen Y."/>
            <person name="Shah S."/>
            <person name="Dougan E. K."/>
            <person name="Thang M."/>
            <person name="Chan C."/>
        </authorList>
    </citation>
    <scope>NUCLEOTIDE SEQUENCE [LARGE SCALE GENOMIC DNA]</scope>
</reference>
<keyword evidence="3 5" id="KW-1133">Transmembrane helix</keyword>
<organism evidence="6 7">
    <name type="scientific">Durusdinium trenchii</name>
    <dbReference type="NCBI Taxonomy" id="1381693"/>
    <lineage>
        <taxon>Eukaryota</taxon>
        <taxon>Sar</taxon>
        <taxon>Alveolata</taxon>
        <taxon>Dinophyceae</taxon>
        <taxon>Suessiales</taxon>
        <taxon>Symbiodiniaceae</taxon>
        <taxon>Durusdinium</taxon>
    </lineage>
</organism>
<evidence type="ECO:0000313" key="6">
    <source>
        <dbReference type="EMBL" id="CAK9081385.1"/>
    </source>
</evidence>
<evidence type="ECO:0000256" key="3">
    <source>
        <dbReference type="ARBA" id="ARBA00022989"/>
    </source>
</evidence>
<feature type="transmembrane region" description="Helical" evidence="5">
    <location>
        <begin position="98"/>
        <end position="116"/>
    </location>
</feature>
<dbReference type="InterPro" id="IPR050186">
    <property type="entry name" value="TPT_transporter"/>
</dbReference>
<keyword evidence="2 5" id="KW-0812">Transmembrane</keyword>
<keyword evidence="6" id="KW-0762">Sugar transport</keyword>
<comment type="caution">
    <text evidence="6">The sequence shown here is derived from an EMBL/GenBank/DDBJ whole genome shotgun (WGS) entry which is preliminary data.</text>
</comment>
<evidence type="ECO:0000256" key="2">
    <source>
        <dbReference type="ARBA" id="ARBA00022692"/>
    </source>
</evidence>
<evidence type="ECO:0000256" key="4">
    <source>
        <dbReference type="ARBA" id="ARBA00023136"/>
    </source>
</evidence>
<protein>
    <submittedName>
        <fullName evidence="6">GDP-fucose transporter 1 (GDP-mannose transporter GONST4) (Protein GOLGI NUCLEOTIDE SUGAR TRANSPORTER 4)</fullName>
    </submittedName>
</protein>
<keyword evidence="7" id="KW-1185">Reference proteome</keyword>